<dbReference type="PANTHER" id="PTHR10795">
    <property type="entry name" value="PROPROTEIN CONVERTASE SUBTILISIN/KEXIN"/>
    <property type="match status" value="1"/>
</dbReference>
<dbReference type="Gene3D" id="3.40.50.200">
    <property type="entry name" value="Peptidase S8/S53 domain"/>
    <property type="match status" value="1"/>
</dbReference>
<dbReference type="InterPro" id="IPR023828">
    <property type="entry name" value="Peptidase_S8_Ser-AS"/>
</dbReference>
<keyword evidence="4 6" id="KW-0720">Serine protease</keyword>
<evidence type="ECO:0000259" key="11">
    <source>
        <dbReference type="Pfam" id="PF17766"/>
    </source>
</evidence>
<evidence type="ECO:0000313" key="13">
    <source>
        <dbReference type="Proteomes" id="UP000198751"/>
    </source>
</evidence>
<dbReference type="GO" id="GO:0006508">
    <property type="term" value="P:proteolysis"/>
    <property type="evidence" value="ECO:0007669"/>
    <property type="project" value="UniProtKB-KW"/>
</dbReference>
<dbReference type="Pfam" id="PF02225">
    <property type="entry name" value="PA"/>
    <property type="match status" value="1"/>
</dbReference>
<dbReference type="InterPro" id="IPR015500">
    <property type="entry name" value="Peptidase_S8_subtilisin-rel"/>
</dbReference>
<name>A0A1H1VBC1_9MICC</name>
<dbReference type="EMBL" id="LT629779">
    <property type="protein sequence ID" value="SDS82055.1"/>
    <property type="molecule type" value="Genomic_DNA"/>
</dbReference>
<evidence type="ECO:0000256" key="7">
    <source>
        <dbReference type="SAM" id="MobiDB-lite"/>
    </source>
</evidence>
<dbReference type="GO" id="GO:0004252">
    <property type="term" value="F:serine-type endopeptidase activity"/>
    <property type="evidence" value="ECO:0007669"/>
    <property type="project" value="UniProtKB-UniRule"/>
</dbReference>
<accession>A0A1H1VBC1</accession>
<feature type="active site" description="Charge relay system" evidence="5 6">
    <location>
        <position position="245"/>
    </location>
</feature>
<feature type="region of interest" description="Disordered" evidence="7">
    <location>
        <begin position="1069"/>
        <end position="1109"/>
    </location>
</feature>
<dbReference type="InterPro" id="IPR010259">
    <property type="entry name" value="S8pro/Inhibitor_I9"/>
</dbReference>
<keyword evidence="13" id="KW-1185">Reference proteome</keyword>
<dbReference type="CDD" id="cd02120">
    <property type="entry name" value="PA_subtilisin_like"/>
    <property type="match status" value="1"/>
</dbReference>
<dbReference type="InterPro" id="IPR037045">
    <property type="entry name" value="S8pro/Inhibitor_I9_sf"/>
</dbReference>
<dbReference type="Gene3D" id="2.60.40.2310">
    <property type="match status" value="1"/>
</dbReference>
<keyword evidence="3 6" id="KW-0378">Hydrolase</keyword>
<evidence type="ECO:0000256" key="6">
    <source>
        <dbReference type="PROSITE-ProRule" id="PRU01240"/>
    </source>
</evidence>
<feature type="active site" description="Charge relay system" evidence="5 6">
    <location>
        <position position="346"/>
    </location>
</feature>
<protein>
    <submittedName>
        <fullName evidence="12">Peptidase inhibitor I9</fullName>
    </submittedName>
</protein>
<dbReference type="InterPro" id="IPR045051">
    <property type="entry name" value="SBT"/>
</dbReference>
<evidence type="ECO:0000259" key="9">
    <source>
        <dbReference type="Pfam" id="PF02225"/>
    </source>
</evidence>
<feature type="domain" description="Subtilisin-like protease fibronectin type-III" evidence="11">
    <location>
        <begin position="769"/>
        <end position="861"/>
    </location>
</feature>
<dbReference type="Pfam" id="PF05922">
    <property type="entry name" value="Inhibitor_I9"/>
    <property type="match status" value="1"/>
</dbReference>
<dbReference type="PROSITE" id="PS51892">
    <property type="entry name" value="SUBTILASE"/>
    <property type="match status" value="1"/>
</dbReference>
<evidence type="ECO:0000259" key="10">
    <source>
        <dbReference type="Pfam" id="PF05922"/>
    </source>
</evidence>
<feature type="compositionally biased region" description="Basic and acidic residues" evidence="7">
    <location>
        <begin position="1079"/>
        <end position="1099"/>
    </location>
</feature>
<dbReference type="AlphaFoldDB" id="A0A1H1VBC1"/>
<evidence type="ECO:0000313" key="12">
    <source>
        <dbReference type="EMBL" id="SDS82055.1"/>
    </source>
</evidence>
<evidence type="ECO:0000259" key="8">
    <source>
        <dbReference type="Pfam" id="PF00082"/>
    </source>
</evidence>
<feature type="region of interest" description="Disordered" evidence="7">
    <location>
        <begin position="122"/>
        <end position="143"/>
    </location>
</feature>
<keyword evidence="2 6" id="KW-0645">Protease</keyword>
<dbReference type="PRINTS" id="PR00723">
    <property type="entry name" value="SUBTILISIN"/>
</dbReference>
<dbReference type="PROSITE" id="PS00138">
    <property type="entry name" value="SUBTILASE_SER"/>
    <property type="match status" value="1"/>
</dbReference>
<feature type="domain" description="Peptidase S8/S53" evidence="8">
    <location>
        <begin position="236"/>
        <end position="711"/>
    </location>
</feature>
<feature type="active site" description="Charge relay system" evidence="5 6">
    <location>
        <position position="672"/>
    </location>
</feature>
<dbReference type="Pfam" id="PF00082">
    <property type="entry name" value="Peptidase_S8"/>
    <property type="match status" value="1"/>
</dbReference>
<evidence type="ECO:0000256" key="3">
    <source>
        <dbReference type="ARBA" id="ARBA00022801"/>
    </source>
</evidence>
<evidence type="ECO:0000256" key="1">
    <source>
        <dbReference type="ARBA" id="ARBA00011073"/>
    </source>
</evidence>
<feature type="domain" description="Inhibitor I9" evidence="10">
    <location>
        <begin position="108"/>
        <end position="204"/>
    </location>
</feature>
<feature type="domain" description="PA" evidence="9">
    <location>
        <begin position="506"/>
        <end position="589"/>
    </location>
</feature>
<evidence type="ECO:0000256" key="5">
    <source>
        <dbReference type="PIRSR" id="PIRSR615500-1"/>
    </source>
</evidence>
<dbReference type="Gene3D" id="3.50.30.30">
    <property type="match status" value="1"/>
</dbReference>
<reference evidence="13" key="1">
    <citation type="submission" date="2016-10" db="EMBL/GenBank/DDBJ databases">
        <authorList>
            <person name="Varghese N."/>
            <person name="Submissions S."/>
        </authorList>
    </citation>
    <scope>NUCLEOTIDE SEQUENCE [LARGE SCALE GENOMIC DNA]</scope>
    <source>
        <strain evidence="13">IMMIB L-1606</strain>
    </source>
</reference>
<dbReference type="Gene3D" id="2.60.120.380">
    <property type="match status" value="1"/>
</dbReference>
<evidence type="ECO:0000256" key="2">
    <source>
        <dbReference type="ARBA" id="ARBA00022670"/>
    </source>
</evidence>
<dbReference type="RefSeq" id="WP_231994444.1">
    <property type="nucleotide sequence ID" value="NZ_LT629779.1"/>
</dbReference>
<dbReference type="InterPro" id="IPR003137">
    <property type="entry name" value="PA_domain"/>
</dbReference>
<sequence length="1109" mass="113634">MSYSAISLYSVNRLVLSNYKTCNSLYQAGRFRPSNPDRPVHRERVHVKLTGKSPARGGGFRRAAAFSVGIPLLLGSVAAVPATAAPATGQVPSVQQKNLDPKDYQAGRYIVVLAEKPAATYAGGTGDLSATKPQSGKKLDAGRPEVQRYQQHLETQQREIAKDESVQIKRNFTAAINGFAADLSADQALKLAKDPKVLMVAPDTENAPDYSTTDFLQLSGPQGIWNTSFGGTENAGKGVVVGVIDSGYTPSSPFFAGTDVKPLAGNPEVGVPYRTADGKIAMLKSDGDTFVGECQKGEGTGAAFDGSACNSKVLSARYFADDFKKYVPEANRAPEEVLSPVDVGSHGTHTASTAAGNANVRANLGGRDMGITGGVAPAAKLSIYKVCWEDTDPNTGGCYSSASVAAINQAILDGVDVLNYSISGSTSTTTDPVALAFLSAASAGVFVSASAGNSGPTASTVNHGAPWLTTVAASSFSTELQGTVEFEDGSKYRGASLMANNVPASPLVLAASAAAAGAASPELCGPNTLDPAKVAGKIVVCDRGVVDRVAKSAEVKRTGGVGMILVNVTPSSEDVDQHAVPTVHVNPPATQQIKDKLAANPAIKAALVNKDTTGLPQEPQPQIAGFSSRGPLLATDSDLLKPDVAAPGVAVLAGVSPIGEAGAQFGMMSGTSMAAPHVAGFGALVLGKNPTWSPATVKSAMMTTATDVKNADGSRNTDVFATGAGQVSVAKVLDPGLVYDANETDYLKFIQGTGLDLGIPDLGTTAPRDMNVASFALGSLTGRPEVTRTVTALTPGLYRAQVNVPGVKVTVTPSILNFSAVGEKRTFKVKFENASAPTGQFAMGSLVWQGAGKNVASPVAVRPQSVVAPANAAFSSVGGTGQGKIPVVSGTNAPVSMTVDGLSKADSTAVELVPGPLALANNTSNAMKQVTVAAGSPLAKFSVFSSDENADFDLLVFTPDGKQLASQTVSASESVSVSNPKAGVYTMFANLYASPNGQPTKASLDAAVLGANMGNASVSPNPLRLANGTAGDVTLSWQNLEPGSYIGRVNYSGGATPTFVSVVVTPGAGAVVPDDEQTDPGKKDKKDKVKKEKKKKEFQDESGSSNLGI</sequence>
<proteinExistence type="inferred from homology"/>
<gene>
    <name evidence="12" type="ORF">SAMN04489743_0947</name>
</gene>
<dbReference type="Gene3D" id="3.30.70.80">
    <property type="entry name" value="Peptidase S8 propeptide/proteinase inhibitor I9"/>
    <property type="match status" value="1"/>
</dbReference>
<dbReference type="InterPro" id="IPR041469">
    <property type="entry name" value="Subtilisin-like_FN3"/>
</dbReference>
<organism evidence="12 13">
    <name type="scientific">Pseudarthrobacter equi</name>
    <dbReference type="NCBI Taxonomy" id="728066"/>
    <lineage>
        <taxon>Bacteria</taxon>
        <taxon>Bacillati</taxon>
        <taxon>Actinomycetota</taxon>
        <taxon>Actinomycetes</taxon>
        <taxon>Micrococcales</taxon>
        <taxon>Micrococcaceae</taxon>
        <taxon>Pseudarthrobacter</taxon>
    </lineage>
</organism>
<dbReference type="SUPFAM" id="SSF52743">
    <property type="entry name" value="Subtilisin-like"/>
    <property type="match status" value="1"/>
</dbReference>
<comment type="similarity">
    <text evidence="1 6">Belongs to the peptidase S8 family.</text>
</comment>
<evidence type="ECO:0000256" key="4">
    <source>
        <dbReference type="ARBA" id="ARBA00022825"/>
    </source>
</evidence>
<dbReference type="Proteomes" id="UP000198751">
    <property type="component" value="Chromosome I"/>
</dbReference>
<dbReference type="InterPro" id="IPR036852">
    <property type="entry name" value="Peptidase_S8/S53_dom_sf"/>
</dbReference>
<dbReference type="Pfam" id="PF17766">
    <property type="entry name" value="fn3_6"/>
    <property type="match status" value="1"/>
</dbReference>
<dbReference type="InterPro" id="IPR000209">
    <property type="entry name" value="Peptidase_S8/S53_dom"/>
</dbReference>